<feature type="transmembrane region" description="Helical" evidence="4">
    <location>
        <begin position="240"/>
        <end position="265"/>
    </location>
</feature>
<dbReference type="InterPro" id="IPR011701">
    <property type="entry name" value="MFS"/>
</dbReference>
<dbReference type="EMBL" id="ML993613">
    <property type="protein sequence ID" value="KAF2162590.1"/>
    <property type="molecule type" value="Genomic_DNA"/>
</dbReference>
<evidence type="ECO:0000313" key="5">
    <source>
        <dbReference type="EMBL" id="KAF2162590.1"/>
    </source>
</evidence>
<feature type="transmembrane region" description="Helical" evidence="4">
    <location>
        <begin position="137"/>
        <end position="157"/>
    </location>
</feature>
<evidence type="ECO:0000256" key="2">
    <source>
        <dbReference type="ARBA" id="ARBA00006727"/>
    </source>
</evidence>
<keyword evidence="6" id="KW-1185">Reference proteome</keyword>
<dbReference type="Pfam" id="PF07690">
    <property type="entry name" value="MFS_1"/>
    <property type="match status" value="1"/>
</dbReference>
<keyword evidence="4" id="KW-0812">Transmembrane</keyword>
<feature type="region of interest" description="Disordered" evidence="3">
    <location>
        <begin position="1"/>
        <end position="27"/>
    </location>
</feature>
<dbReference type="InterPro" id="IPR050327">
    <property type="entry name" value="Proton-linked_MCT"/>
</dbReference>
<feature type="transmembrane region" description="Helical" evidence="4">
    <location>
        <begin position="81"/>
        <end position="101"/>
    </location>
</feature>
<keyword evidence="4" id="KW-1133">Transmembrane helix</keyword>
<organism evidence="5 6">
    <name type="scientific">Zasmidium cellare ATCC 36951</name>
    <dbReference type="NCBI Taxonomy" id="1080233"/>
    <lineage>
        <taxon>Eukaryota</taxon>
        <taxon>Fungi</taxon>
        <taxon>Dikarya</taxon>
        <taxon>Ascomycota</taxon>
        <taxon>Pezizomycotina</taxon>
        <taxon>Dothideomycetes</taxon>
        <taxon>Dothideomycetidae</taxon>
        <taxon>Mycosphaerellales</taxon>
        <taxon>Mycosphaerellaceae</taxon>
        <taxon>Zasmidium</taxon>
    </lineage>
</organism>
<feature type="compositionally biased region" description="Acidic residues" evidence="3">
    <location>
        <begin position="1"/>
        <end position="10"/>
    </location>
</feature>
<dbReference type="InterPro" id="IPR036259">
    <property type="entry name" value="MFS_trans_sf"/>
</dbReference>
<comment type="similarity">
    <text evidence="2">Belongs to the major facilitator superfamily. Monocarboxylate porter (TC 2.A.1.13) family.</text>
</comment>
<gene>
    <name evidence="5" type="ORF">M409DRAFT_69147</name>
</gene>
<evidence type="ECO:0000313" key="6">
    <source>
        <dbReference type="Proteomes" id="UP000799537"/>
    </source>
</evidence>
<dbReference type="RefSeq" id="XP_033663479.1">
    <property type="nucleotide sequence ID" value="XM_033818154.1"/>
</dbReference>
<dbReference type="AlphaFoldDB" id="A0A6A6C8M8"/>
<dbReference type="Gene3D" id="1.20.1250.20">
    <property type="entry name" value="MFS general substrate transporter like domains"/>
    <property type="match status" value="1"/>
</dbReference>
<sequence>MSGQAAEDEISSPTTNAVEEKPVSPLVEPQCPDGGLQAWLQVLGSWMMIFNTWGILNTFGDYQTYYESGRIFHASSSDISWIRSIQSFMVFATGALIGPIYDRGHLRLLLIMGVFGVVFGHMMLSLCHTFWEALLAQGFVVGIGGGCLFVPSLAILSPYFNTRLGLAIGLAASGSSIGGIIYPVMFAKLIDQVGFGWTTRIIGFAALATLLVPICVSRMLTKPGRVRKLLDMTAFTDGPFMLCVFGCFFGFAGIYVAFFYVPFFASSSGFWSASKSLYLVCILNTGSFFGRTLPNWLLLWSGLQNLGLATNVTCSS</sequence>
<feature type="transmembrane region" description="Helical" evidence="4">
    <location>
        <begin position="197"/>
        <end position="220"/>
    </location>
</feature>
<evidence type="ECO:0000256" key="3">
    <source>
        <dbReference type="SAM" id="MobiDB-lite"/>
    </source>
</evidence>
<evidence type="ECO:0000256" key="1">
    <source>
        <dbReference type="ARBA" id="ARBA00004141"/>
    </source>
</evidence>
<dbReference type="GO" id="GO:0022857">
    <property type="term" value="F:transmembrane transporter activity"/>
    <property type="evidence" value="ECO:0007669"/>
    <property type="project" value="InterPro"/>
</dbReference>
<feature type="transmembrane region" description="Helical" evidence="4">
    <location>
        <begin position="164"/>
        <end position="185"/>
    </location>
</feature>
<evidence type="ECO:0000256" key="4">
    <source>
        <dbReference type="SAM" id="Phobius"/>
    </source>
</evidence>
<dbReference type="GeneID" id="54571426"/>
<dbReference type="PANTHER" id="PTHR11360:SF234">
    <property type="entry name" value="MFS-TYPE TRANSPORTER DBAD-RELATED"/>
    <property type="match status" value="1"/>
</dbReference>
<name>A0A6A6C8M8_ZASCE</name>
<dbReference type="OrthoDB" id="6509908at2759"/>
<dbReference type="SUPFAM" id="SSF103473">
    <property type="entry name" value="MFS general substrate transporter"/>
    <property type="match status" value="1"/>
</dbReference>
<evidence type="ECO:0008006" key="7">
    <source>
        <dbReference type="Google" id="ProtNLM"/>
    </source>
</evidence>
<accession>A0A6A6C8M8</accession>
<dbReference type="Proteomes" id="UP000799537">
    <property type="component" value="Unassembled WGS sequence"/>
</dbReference>
<keyword evidence="4" id="KW-0472">Membrane</keyword>
<comment type="subcellular location">
    <subcellularLocation>
        <location evidence="1">Membrane</location>
        <topology evidence="1">Multi-pass membrane protein</topology>
    </subcellularLocation>
</comment>
<proteinExistence type="inferred from homology"/>
<feature type="transmembrane region" description="Helical" evidence="4">
    <location>
        <begin position="277"/>
        <end position="299"/>
    </location>
</feature>
<dbReference type="GO" id="GO:0016020">
    <property type="term" value="C:membrane"/>
    <property type="evidence" value="ECO:0007669"/>
    <property type="project" value="UniProtKB-SubCell"/>
</dbReference>
<protein>
    <recommendedName>
        <fullName evidence="7">Major facilitator superfamily (MFS) profile domain-containing protein</fullName>
    </recommendedName>
</protein>
<feature type="transmembrane region" description="Helical" evidence="4">
    <location>
        <begin position="108"/>
        <end position="131"/>
    </location>
</feature>
<reference evidence="5" key="1">
    <citation type="journal article" date="2020" name="Stud. Mycol.">
        <title>101 Dothideomycetes genomes: a test case for predicting lifestyles and emergence of pathogens.</title>
        <authorList>
            <person name="Haridas S."/>
            <person name="Albert R."/>
            <person name="Binder M."/>
            <person name="Bloem J."/>
            <person name="Labutti K."/>
            <person name="Salamov A."/>
            <person name="Andreopoulos B."/>
            <person name="Baker S."/>
            <person name="Barry K."/>
            <person name="Bills G."/>
            <person name="Bluhm B."/>
            <person name="Cannon C."/>
            <person name="Castanera R."/>
            <person name="Culley D."/>
            <person name="Daum C."/>
            <person name="Ezra D."/>
            <person name="Gonzalez J."/>
            <person name="Henrissat B."/>
            <person name="Kuo A."/>
            <person name="Liang C."/>
            <person name="Lipzen A."/>
            <person name="Lutzoni F."/>
            <person name="Magnuson J."/>
            <person name="Mondo S."/>
            <person name="Nolan M."/>
            <person name="Ohm R."/>
            <person name="Pangilinan J."/>
            <person name="Park H.-J."/>
            <person name="Ramirez L."/>
            <person name="Alfaro M."/>
            <person name="Sun H."/>
            <person name="Tritt A."/>
            <person name="Yoshinaga Y."/>
            <person name="Zwiers L.-H."/>
            <person name="Turgeon B."/>
            <person name="Goodwin S."/>
            <person name="Spatafora J."/>
            <person name="Crous P."/>
            <person name="Grigoriev I."/>
        </authorList>
    </citation>
    <scope>NUCLEOTIDE SEQUENCE</scope>
    <source>
        <strain evidence="5">ATCC 36951</strain>
    </source>
</reference>
<dbReference type="PANTHER" id="PTHR11360">
    <property type="entry name" value="MONOCARBOXYLATE TRANSPORTER"/>
    <property type="match status" value="1"/>
</dbReference>